<dbReference type="AlphaFoldDB" id="A0A8X8XTI7"/>
<dbReference type="GO" id="GO:0005794">
    <property type="term" value="C:Golgi apparatus"/>
    <property type="evidence" value="ECO:0007669"/>
    <property type="project" value="TreeGrafter"/>
</dbReference>
<keyword evidence="3" id="KW-0519">Myristate</keyword>
<comment type="caution">
    <text evidence="5">The sequence shown here is derived from an EMBL/GenBank/DDBJ whole genome shotgun (WGS) entry which is preliminary data.</text>
</comment>
<dbReference type="EMBL" id="PNBA02000006">
    <property type="protein sequence ID" value="KAG6420096.1"/>
    <property type="molecule type" value="Genomic_DNA"/>
</dbReference>
<accession>A0A8X8XTI7</accession>
<dbReference type="PANTHER" id="PTHR12895">
    <property type="entry name" value="DYMECLIN"/>
    <property type="match status" value="1"/>
</dbReference>
<dbReference type="Proteomes" id="UP000298416">
    <property type="component" value="Unassembled WGS sequence"/>
</dbReference>
<sequence length="617" mass="70675">MGGAPSTPRLGSAVESAEYLIAAFVGEKSFPLASDYWQKLLHLQLDLRWAADRVLESCHLFARNNCDTRHLTKILIHLHYELLNFLLIAMSTQLLSGPSPGPNEKHPFADAAMTQMDSSGTGFHHHRYLIPGVLRRVGSAAGIIANLMLLPLNYLVSSNYEASRSSLAERSLNVLLILVNYRKCMSDPSLKDEDVNCNSDALCKGKCHPEEETYFSKNPFCKAVQNVRDIEFSHTEDERNAPGDLTVRLPFASLYDTLGMCLADEASLLLLYSLMQGNSYFLEYILVRTDLDTLLIPMLETLYDASRKTPNHIYMVLIVLLILSQDSSFNASIHKLMLPSVPWYQERRIHQTSLGSLLIIILVRIVKYNLSKLRMQQDIYLHTNCLAILSNMAPYVNHLSAYASQQLVSLFDMLSRKYNKLAELNNDKMNTADAVARGDNFLEDPIMELHIYTDFLRLVLEILNAILTYALPRNPEVVYAIMQRQEVLLPFRMIRFSELLESIFTVLSFFNSRMDNQKIDEEWSVEKVLEVIINNCQSWRGEGMKMFTQLRFIYEQEIHPEEFFIPYVWQLILFRSSFTFNPSSINLFPAPIHEDINDEVDAEKLQNGELKDDPFKA</sequence>
<name>A0A8X8XTI7_SALSN</name>
<keyword evidence="4" id="KW-0449">Lipoprotein</keyword>
<evidence type="ECO:0000256" key="2">
    <source>
        <dbReference type="ARBA" id="ARBA00015736"/>
    </source>
</evidence>
<proteinExistence type="inferred from homology"/>
<keyword evidence="6" id="KW-1185">Reference proteome</keyword>
<protein>
    <recommendedName>
        <fullName evidence="2">Dymeclin</fullName>
    </recommendedName>
</protein>
<reference evidence="5" key="1">
    <citation type="submission" date="2018-01" db="EMBL/GenBank/DDBJ databases">
        <authorList>
            <person name="Mao J.F."/>
        </authorList>
    </citation>
    <scope>NUCLEOTIDE SEQUENCE</scope>
    <source>
        <strain evidence="5">Huo1</strain>
        <tissue evidence="5">Leaf</tissue>
    </source>
</reference>
<dbReference type="InterPro" id="IPR019142">
    <property type="entry name" value="Dymeclin"/>
</dbReference>
<comment type="similarity">
    <text evidence="1">Belongs to the dymeclin family.</text>
</comment>
<evidence type="ECO:0000256" key="3">
    <source>
        <dbReference type="ARBA" id="ARBA00022707"/>
    </source>
</evidence>
<evidence type="ECO:0000313" key="6">
    <source>
        <dbReference type="Proteomes" id="UP000298416"/>
    </source>
</evidence>
<dbReference type="PANTHER" id="PTHR12895:SF9">
    <property type="entry name" value="DYMECLIN"/>
    <property type="match status" value="1"/>
</dbReference>
<reference evidence="5" key="2">
    <citation type="submission" date="2020-08" db="EMBL/GenBank/DDBJ databases">
        <title>Plant Genome Project.</title>
        <authorList>
            <person name="Zhang R.-G."/>
        </authorList>
    </citation>
    <scope>NUCLEOTIDE SEQUENCE</scope>
    <source>
        <strain evidence="5">Huo1</strain>
        <tissue evidence="5">Leaf</tissue>
    </source>
</reference>
<evidence type="ECO:0000313" key="5">
    <source>
        <dbReference type="EMBL" id="KAG6420096.1"/>
    </source>
</evidence>
<dbReference type="GO" id="GO:0007030">
    <property type="term" value="P:Golgi organization"/>
    <property type="evidence" value="ECO:0007669"/>
    <property type="project" value="TreeGrafter"/>
</dbReference>
<gene>
    <name evidence="5" type="ORF">SASPL_116613</name>
</gene>
<dbReference type="Pfam" id="PF09742">
    <property type="entry name" value="Dymeclin"/>
    <property type="match status" value="1"/>
</dbReference>
<organism evidence="5">
    <name type="scientific">Salvia splendens</name>
    <name type="common">Scarlet sage</name>
    <dbReference type="NCBI Taxonomy" id="180675"/>
    <lineage>
        <taxon>Eukaryota</taxon>
        <taxon>Viridiplantae</taxon>
        <taxon>Streptophyta</taxon>
        <taxon>Embryophyta</taxon>
        <taxon>Tracheophyta</taxon>
        <taxon>Spermatophyta</taxon>
        <taxon>Magnoliopsida</taxon>
        <taxon>eudicotyledons</taxon>
        <taxon>Gunneridae</taxon>
        <taxon>Pentapetalae</taxon>
        <taxon>asterids</taxon>
        <taxon>lamiids</taxon>
        <taxon>Lamiales</taxon>
        <taxon>Lamiaceae</taxon>
        <taxon>Nepetoideae</taxon>
        <taxon>Mentheae</taxon>
        <taxon>Salviinae</taxon>
        <taxon>Salvia</taxon>
        <taxon>Salvia subgen. Calosphace</taxon>
        <taxon>core Calosphace</taxon>
    </lineage>
</organism>
<evidence type="ECO:0000256" key="4">
    <source>
        <dbReference type="ARBA" id="ARBA00023288"/>
    </source>
</evidence>
<evidence type="ECO:0000256" key="1">
    <source>
        <dbReference type="ARBA" id="ARBA00010603"/>
    </source>
</evidence>